<organism evidence="2 3">
    <name type="scientific">Pseudomyxococcus hansupus</name>
    <dbReference type="NCBI Taxonomy" id="1297742"/>
    <lineage>
        <taxon>Bacteria</taxon>
        <taxon>Pseudomonadati</taxon>
        <taxon>Myxococcota</taxon>
        <taxon>Myxococcia</taxon>
        <taxon>Myxococcales</taxon>
        <taxon>Cystobacterineae</taxon>
        <taxon>Myxococcaceae</taxon>
        <taxon>Pseudomyxococcus</taxon>
    </lineage>
</organism>
<sequence>MVHAMPSLRAYRRFAMSVVFASSVLTVQAAEVSPANKVETTPGLSPESIRKAFDSQRQTLAPCQRVVGHRNSAEGPDHRLEFFVWNPAPDTDDRIRVRFTLTPEGKIEKTSRKPDALDVHSLYLQDHCVKTAMERWTFPTFPGNVEERVHVELWARFKTTEAERAAELARSREDFNAFCKAASALGSDKALPPRKQWNEAHKRYLAERGPRMSPNVRGVVEAVSNVNIPDAIEILETAMDETTASRIDCPRFTAWKKLPPN</sequence>
<proteinExistence type="predicted"/>
<keyword evidence="3" id="KW-1185">Reference proteome</keyword>
<evidence type="ECO:0000256" key="1">
    <source>
        <dbReference type="SAM" id="SignalP"/>
    </source>
</evidence>
<protein>
    <recommendedName>
        <fullName evidence="4">TonB C-terminal domain-containing protein</fullName>
    </recommendedName>
</protein>
<dbReference type="KEGG" id="mym:A176_007457"/>
<reference evidence="2 3" key="1">
    <citation type="journal article" date="2016" name="PLoS ONE">
        <title>Complete Genome Sequence and Comparative Genomics of a Novel Myxobacterium Myxococcus hansupus.</title>
        <authorList>
            <person name="Sharma G."/>
            <person name="Narwani T."/>
            <person name="Subramanian S."/>
        </authorList>
    </citation>
    <scope>NUCLEOTIDE SEQUENCE [LARGE SCALE GENOMIC DNA]</scope>
    <source>
        <strain evidence="3">mixupus</strain>
    </source>
</reference>
<name>A0A0H4XA88_9BACT</name>
<dbReference type="PATRIC" id="fig|1297742.4.peg.7585"/>
<feature type="signal peptide" evidence="1">
    <location>
        <begin position="1"/>
        <end position="29"/>
    </location>
</feature>
<feature type="chain" id="PRO_5005212526" description="TonB C-terminal domain-containing protein" evidence="1">
    <location>
        <begin position="30"/>
        <end position="261"/>
    </location>
</feature>
<dbReference type="OrthoDB" id="5519789at2"/>
<evidence type="ECO:0000313" key="2">
    <source>
        <dbReference type="EMBL" id="AKQ70545.1"/>
    </source>
</evidence>
<accession>A0A0H4XA88</accession>
<dbReference type="EMBL" id="CP012109">
    <property type="protein sequence ID" value="AKQ70545.1"/>
    <property type="molecule type" value="Genomic_DNA"/>
</dbReference>
<gene>
    <name evidence="2" type="ORF">A176_007457</name>
</gene>
<evidence type="ECO:0008006" key="4">
    <source>
        <dbReference type="Google" id="ProtNLM"/>
    </source>
</evidence>
<keyword evidence="1" id="KW-0732">Signal</keyword>
<evidence type="ECO:0000313" key="3">
    <source>
        <dbReference type="Proteomes" id="UP000009026"/>
    </source>
</evidence>
<dbReference type="Proteomes" id="UP000009026">
    <property type="component" value="Chromosome"/>
</dbReference>
<dbReference type="AlphaFoldDB" id="A0A0H4XA88"/>